<gene>
    <name evidence="1" type="ORF">EVOR1521_LOCUS31662</name>
</gene>
<name>A0AA36JSM4_9DINO</name>
<comment type="caution">
    <text evidence="1">The sequence shown here is derived from an EMBL/GenBank/DDBJ whole genome shotgun (WGS) entry which is preliminary data.</text>
</comment>
<dbReference type="EMBL" id="CAUJNA010003849">
    <property type="protein sequence ID" value="CAJ1410952.1"/>
    <property type="molecule type" value="Genomic_DNA"/>
</dbReference>
<reference evidence="1" key="1">
    <citation type="submission" date="2023-08" db="EMBL/GenBank/DDBJ databases">
        <authorList>
            <person name="Chen Y."/>
            <person name="Shah S."/>
            <person name="Dougan E. K."/>
            <person name="Thang M."/>
            <person name="Chan C."/>
        </authorList>
    </citation>
    <scope>NUCLEOTIDE SEQUENCE</scope>
</reference>
<organism evidence="1 2">
    <name type="scientific">Effrenium voratum</name>
    <dbReference type="NCBI Taxonomy" id="2562239"/>
    <lineage>
        <taxon>Eukaryota</taxon>
        <taxon>Sar</taxon>
        <taxon>Alveolata</taxon>
        <taxon>Dinophyceae</taxon>
        <taxon>Suessiales</taxon>
        <taxon>Symbiodiniaceae</taxon>
        <taxon>Effrenium</taxon>
    </lineage>
</organism>
<dbReference type="Proteomes" id="UP001178507">
    <property type="component" value="Unassembled WGS sequence"/>
</dbReference>
<evidence type="ECO:0000313" key="1">
    <source>
        <dbReference type="EMBL" id="CAJ1410952.1"/>
    </source>
</evidence>
<dbReference type="AlphaFoldDB" id="A0AA36JSM4"/>
<accession>A0AA36JSM4</accession>
<keyword evidence="2" id="KW-1185">Reference proteome</keyword>
<proteinExistence type="predicted"/>
<sequence>MDPNYREQRPGTASLAGRELPKDLVQQVSNVNMGQLFYILGHIQKLSAQAPVTAQRILAENPQICQAHRRWSLALGAVWTLNVAVFCQCRAPDFWTAWTIEHVEVQLPWL</sequence>
<evidence type="ECO:0000313" key="2">
    <source>
        <dbReference type="Proteomes" id="UP001178507"/>
    </source>
</evidence>
<protein>
    <submittedName>
        <fullName evidence="1">Uncharacterized protein</fullName>
    </submittedName>
</protein>